<evidence type="ECO:0000313" key="2">
    <source>
        <dbReference type="EMBL" id="MBF8436279.1"/>
    </source>
</evidence>
<proteinExistence type="predicted"/>
<feature type="transmembrane region" description="Helical" evidence="1">
    <location>
        <begin position="55"/>
        <end position="74"/>
    </location>
</feature>
<evidence type="ECO:0000256" key="1">
    <source>
        <dbReference type="SAM" id="Phobius"/>
    </source>
</evidence>
<reference evidence="2" key="1">
    <citation type="submission" date="2020-11" db="EMBL/GenBank/DDBJ databases">
        <title>Halonatronomonas betainensis gen. nov., sp. nov. a novel haloalkaliphilic representative of the family Halanaerobiacae capable of betaine degradation.</title>
        <authorList>
            <person name="Boltyanskaya Y."/>
            <person name="Kevbrin V."/>
            <person name="Detkova E."/>
            <person name="Grouzdev D.S."/>
            <person name="Koziaeva V."/>
            <person name="Zhilina T."/>
        </authorList>
    </citation>
    <scope>NUCLEOTIDE SEQUENCE</scope>
    <source>
        <strain evidence="2">Z-7014</strain>
    </source>
</reference>
<gene>
    <name evidence="2" type="ORF">I0Q91_04240</name>
</gene>
<dbReference type="AlphaFoldDB" id="A0A931AQN0"/>
<organism evidence="2 3">
    <name type="scientific">Halonatronomonas betaini</name>
    <dbReference type="NCBI Taxonomy" id="2778430"/>
    <lineage>
        <taxon>Bacteria</taxon>
        <taxon>Bacillati</taxon>
        <taxon>Bacillota</taxon>
        <taxon>Clostridia</taxon>
        <taxon>Halanaerobiales</taxon>
        <taxon>Halarsenatibacteraceae</taxon>
        <taxon>Halonatronomonas</taxon>
    </lineage>
</organism>
<dbReference type="RefSeq" id="WP_270453087.1">
    <property type="nucleotide sequence ID" value="NZ_JADPIE010000002.1"/>
</dbReference>
<feature type="transmembrane region" description="Helical" evidence="1">
    <location>
        <begin position="80"/>
        <end position="101"/>
    </location>
</feature>
<accession>A0A931AQN0</accession>
<protein>
    <submittedName>
        <fullName evidence="2">Uncharacterized protein</fullName>
    </submittedName>
</protein>
<keyword evidence="1" id="KW-0812">Transmembrane</keyword>
<keyword evidence="3" id="KW-1185">Reference proteome</keyword>
<name>A0A931AQN0_9FIRM</name>
<feature type="transmembrane region" description="Helical" evidence="1">
    <location>
        <begin position="28"/>
        <end position="48"/>
    </location>
</feature>
<keyword evidence="1" id="KW-1133">Transmembrane helix</keyword>
<feature type="transmembrane region" description="Helical" evidence="1">
    <location>
        <begin position="113"/>
        <end position="133"/>
    </location>
</feature>
<sequence length="144" mass="16905">MDKDSFIPSIFKINQVKDIKKTGQVLSIILYIILVILTVGFNNTLLYFTSMNLEIFLELIFLALPFIILFFSYTMLEILYYTYFFGIGYFMLTFSIINEVYTDQLQHLGYGNIDIAIGIIGWILLGVLMYLPWKYKRFDNILSE</sequence>
<keyword evidence="1" id="KW-0472">Membrane</keyword>
<dbReference type="Proteomes" id="UP000621436">
    <property type="component" value="Unassembled WGS sequence"/>
</dbReference>
<dbReference type="EMBL" id="JADPIE010000002">
    <property type="protein sequence ID" value="MBF8436279.1"/>
    <property type="molecule type" value="Genomic_DNA"/>
</dbReference>
<comment type="caution">
    <text evidence="2">The sequence shown here is derived from an EMBL/GenBank/DDBJ whole genome shotgun (WGS) entry which is preliminary data.</text>
</comment>
<evidence type="ECO:0000313" key="3">
    <source>
        <dbReference type="Proteomes" id="UP000621436"/>
    </source>
</evidence>